<protein>
    <recommendedName>
        <fullName evidence="2">Glycosyltransferase 61 catalytic domain-containing protein</fullName>
    </recommendedName>
</protein>
<feature type="region of interest" description="Disordered" evidence="1">
    <location>
        <begin position="1"/>
        <end position="37"/>
    </location>
</feature>
<dbReference type="Pfam" id="PF04577">
    <property type="entry name" value="Glyco_transf_61"/>
    <property type="match status" value="1"/>
</dbReference>
<name>A0A507FT87_9FUNG</name>
<dbReference type="Proteomes" id="UP000320333">
    <property type="component" value="Unassembled WGS sequence"/>
</dbReference>
<evidence type="ECO:0000256" key="1">
    <source>
        <dbReference type="SAM" id="MobiDB-lite"/>
    </source>
</evidence>
<organism evidence="3 4">
    <name type="scientific">Chytriomyces confervae</name>
    <dbReference type="NCBI Taxonomy" id="246404"/>
    <lineage>
        <taxon>Eukaryota</taxon>
        <taxon>Fungi</taxon>
        <taxon>Fungi incertae sedis</taxon>
        <taxon>Chytridiomycota</taxon>
        <taxon>Chytridiomycota incertae sedis</taxon>
        <taxon>Chytridiomycetes</taxon>
        <taxon>Chytridiales</taxon>
        <taxon>Chytriomycetaceae</taxon>
        <taxon>Chytriomyces</taxon>
    </lineage>
</organism>
<proteinExistence type="predicted"/>
<evidence type="ECO:0000313" key="3">
    <source>
        <dbReference type="EMBL" id="TPX78585.1"/>
    </source>
</evidence>
<comment type="caution">
    <text evidence="3">The sequence shown here is derived from an EMBL/GenBank/DDBJ whole genome shotgun (WGS) entry which is preliminary data.</text>
</comment>
<feature type="region of interest" description="Disordered" evidence="1">
    <location>
        <begin position="78"/>
        <end position="107"/>
    </location>
</feature>
<dbReference type="EMBL" id="QEAP01000002">
    <property type="protein sequence ID" value="TPX78585.1"/>
    <property type="molecule type" value="Genomic_DNA"/>
</dbReference>
<gene>
    <name evidence="3" type="ORF">CcCBS67573_g00183</name>
</gene>
<accession>A0A507FT87</accession>
<reference evidence="3 4" key="1">
    <citation type="journal article" date="2019" name="Sci. Rep.">
        <title>Comparative genomics of chytrid fungi reveal insights into the obligate biotrophic and pathogenic lifestyle of Synchytrium endobioticum.</title>
        <authorList>
            <person name="van de Vossenberg B.T.L.H."/>
            <person name="Warris S."/>
            <person name="Nguyen H.D.T."/>
            <person name="van Gent-Pelzer M.P.E."/>
            <person name="Joly D.L."/>
            <person name="van de Geest H.C."/>
            <person name="Bonants P.J.M."/>
            <person name="Smith D.S."/>
            <person name="Levesque C.A."/>
            <person name="van der Lee T.A.J."/>
        </authorList>
    </citation>
    <scope>NUCLEOTIDE SEQUENCE [LARGE SCALE GENOMIC DNA]</scope>
    <source>
        <strain evidence="3 4">CBS 675.73</strain>
    </source>
</reference>
<evidence type="ECO:0000259" key="2">
    <source>
        <dbReference type="Pfam" id="PF04577"/>
    </source>
</evidence>
<keyword evidence="4" id="KW-1185">Reference proteome</keyword>
<sequence>MFSSKYPSPRKMSPPPSQRTYNLRRSSSASTSNSNAARGRVLGRNARRVIAVGLLALFLVLCGWAVSRMRTASSASISVESHSGEANGPKSHVYPGAAVWPAPPSQQRSDSLDAVLSATKRIKLPNPRSSVKGSSSHSFFRCVGNENDIDGFRDRVCVFENLCYNIADKVFNYYANPLLHPSINGQSRSPTVLFDSKWGERVDFNEAGHGFVALHQTTDIFGADMSNTWGPNVVVGSGVFPPVSDPKNTITVSGLHALWSLWAYDDNLGHMLWEEMSGIFFAMARMGVMTDELVAMHYPEPLPDRPLSIKFRNAFFPAISKTAPIHFQNHISNILAEHATQAPNPSHICFENILVGGNMRRFLHKDSWHNFGHEPLFKLLRARILKHHGLDPTFTPSKHKILITNKTETNFKHDETVGSRKRAIYNLDQVMDSIRKRYPGVDVQAIEWQKFSVVEQLKIMLETTIFVTPPGGVSMMLPFLPEGAHAIIMDYYEREEPNWYGTRKDESISMEAPFWNHWPHVKKLYYQIRGAHDLVSDSASKDVEEVNWREGVSYNLDLDRILSLVDQAFDGME</sequence>
<dbReference type="AlphaFoldDB" id="A0A507FT87"/>
<feature type="compositionally biased region" description="Low complexity" evidence="1">
    <location>
        <begin position="23"/>
        <end position="37"/>
    </location>
</feature>
<dbReference type="InterPro" id="IPR049625">
    <property type="entry name" value="Glyco_transf_61_cat"/>
</dbReference>
<dbReference type="OrthoDB" id="529273at2759"/>
<feature type="domain" description="Glycosyltransferase 61 catalytic" evidence="2">
    <location>
        <begin position="364"/>
        <end position="485"/>
    </location>
</feature>
<dbReference type="GO" id="GO:0016757">
    <property type="term" value="F:glycosyltransferase activity"/>
    <property type="evidence" value="ECO:0007669"/>
    <property type="project" value="InterPro"/>
</dbReference>
<evidence type="ECO:0000313" key="4">
    <source>
        <dbReference type="Proteomes" id="UP000320333"/>
    </source>
</evidence>